<gene>
    <name evidence="2" type="ORF">HYPSUDRAFT_53437</name>
</gene>
<proteinExistence type="predicted"/>
<organism evidence="2 3">
    <name type="scientific">Hypholoma sublateritium (strain FD-334 SS-4)</name>
    <dbReference type="NCBI Taxonomy" id="945553"/>
    <lineage>
        <taxon>Eukaryota</taxon>
        <taxon>Fungi</taxon>
        <taxon>Dikarya</taxon>
        <taxon>Basidiomycota</taxon>
        <taxon>Agaricomycotina</taxon>
        <taxon>Agaricomycetes</taxon>
        <taxon>Agaricomycetidae</taxon>
        <taxon>Agaricales</taxon>
        <taxon>Agaricineae</taxon>
        <taxon>Strophariaceae</taxon>
        <taxon>Hypholoma</taxon>
    </lineage>
</organism>
<evidence type="ECO:0000256" key="1">
    <source>
        <dbReference type="SAM" id="MobiDB-lite"/>
    </source>
</evidence>
<dbReference type="AlphaFoldDB" id="A0A0D2MLY1"/>
<sequence length="231" mass="24460">MSSSVSAYANEIGADIGGEALRARERSRATAPASRIGRVPGCASKTDTPKAAAIFPQCASAFKYRALEIRFKARSDVLSNRCDEQGSIDATKPSTSSVWCLAAAPRPISHTIFAAIESVVHLLTLRSDSTVVPTDLSTSSHKLPPQRTADPAAANSPAHRRGKRGRVQLAVYIGTGAIAAHWQLWAAQLLLAPGPLWQASPEKRCGYTRRAIRLAPGAAAGERPEDPAQSA</sequence>
<feature type="region of interest" description="Disordered" evidence="1">
    <location>
        <begin position="134"/>
        <end position="161"/>
    </location>
</feature>
<evidence type="ECO:0000313" key="3">
    <source>
        <dbReference type="Proteomes" id="UP000054270"/>
    </source>
</evidence>
<accession>A0A0D2MLY1</accession>
<name>A0A0D2MLY1_HYPSF</name>
<dbReference type="Proteomes" id="UP000054270">
    <property type="component" value="Unassembled WGS sequence"/>
</dbReference>
<keyword evidence="3" id="KW-1185">Reference proteome</keyword>
<dbReference type="EMBL" id="KN817534">
    <property type="protein sequence ID" value="KJA24918.1"/>
    <property type="molecule type" value="Genomic_DNA"/>
</dbReference>
<protein>
    <submittedName>
        <fullName evidence="2">Uncharacterized protein</fullName>
    </submittedName>
</protein>
<reference evidence="3" key="1">
    <citation type="submission" date="2014-04" db="EMBL/GenBank/DDBJ databases">
        <title>Evolutionary Origins and Diversification of the Mycorrhizal Mutualists.</title>
        <authorList>
            <consortium name="DOE Joint Genome Institute"/>
            <consortium name="Mycorrhizal Genomics Consortium"/>
            <person name="Kohler A."/>
            <person name="Kuo A."/>
            <person name="Nagy L.G."/>
            <person name="Floudas D."/>
            <person name="Copeland A."/>
            <person name="Barry K.W."/>
            <person name="Cichocki N."/>
            <person name="Veneault-Fourrey C."/>
            <person name="LaButti K."/>
            <person name="Lindquist E.A."/>
            <person name="Lipzen A."/>
            <person name="Lundell T."/>
            <person name="Morin E."/>
            <person name="Murat C."/>
            <person name="Riley R."/>
            <person name="Ohm R."/>
            <person name="Sun H."/>
            <person name="Tunlid A."/>
            <person name="Henrissat B."/>
            <person name="Grigoriev I.V."/>
            <person name="Hibbett D.S."/>
            <person name="Martin F."/>
        </authorList>
    </citation>
    <scope>NUCLEOTIDE SEQUENCE [LARGE SCALE GENOMIC DNA]</scope>
    <source>
        <strain evidence="3">FD-334 SS-4</strain>
    </source>
</reference>
<evidence type="ECO:0000313" key="2">
    <source>
        <dbReference type="EMBL" id="KJA24918.1"/>
    </source>
</evidence>